<dbReference type="AlphaFoldDB" id="A0A9D1KJN0"/>
<feature type="compositionally biased region" description="Basic and acidic residues" evidence="1">
    <location>
        <begin position="1"/>
        <end position="14"/>
    </location>
</feature>
<evidence type="ECO:0000256" key="2">
    <source>
        <dbReference type="SAM" id="Phobius"/>
    </source>
</evidence>
<name>A0A9D1KJN0_9FIRM</name>
<feature type="region of interest" description="Disordered" evidence="1">
    <location>
        <begin position="1"/>
        <end position="59"/>
    </location>
</feature>
<dbReference type="EMBL" id="DVLL01000002">
    <property type="protein sequence ID" value="HIT58191.1"/>
    <property type="molecule type" value="Genomic_DNA"/>
</dbReference>
<comment type="caution">
    <text evidence="3">The sequence shown here is derived from an EMBL/GenBank/DDBJ whole genome shotgun (WGS) entry which is preliminary data.</text>
</comment>
<keyword evidence="2" id="KW-0812">Transmembrane</keyword>
<proteinExistence type="predicted"/>
<feature type="transmembrane region" description="Helical" evidence="2">
    <location>
        <begin position="79"/>
        <end position="105"/>
    </location>
</feature>
<evidence type="ECO:0000313" key="3">
    <source>
        <dbReference type="EMBL" id="HIT58191.1"/>
    </source>
</evidence>
<keyword evidence="2" id="KW-1133">Transmembrane helix</keyword>
<evidence type="ECO:0000256" key="1">
    <source>
        <dbReference type="SAM" id="MobiDB-lite"/>
    </source>
</evidence>
<organism evidence="3 4">
    <name type="scientific">Candidatus Faeciplasma pullistercoris</name>
    <dbReference type="NCBI Taxonomy" id="2840800"/>
    <lineage>
        <taxon>Bacteria</taxon>
        <taxon>Bacillati</taxon>
        <taxon>Bacillota</taxon>
        <taxon>Clostridia</taxon>
        <taxon>Eubacteriales</taxon>
        <taxon>Oscillospiraceae</taxon>
        <taxon>Oscillospiraceae incertae sedis</taxon>
        <taxon>Candidatus Faeciplasma</taxon>
    </lineage>
</organism>
<reference evidence="3" key="2">
    <citation type="journal article" date="2021" name="PeerJ">
        <title>Extensive microbial diversity within the chicken gut microbiome revealed by metagenomics and culture.</title>
        <authorList>
            <person name="Gilroy R."/>
            <person name="Ravi A."/>
            <person name="Getino M."/>
            <person name="Pursley I."/>
            <person name="Horton D.L."/>
            <person name="Alikhan N.F."/>
            <person name="Baker D."/>
            <person name="Gharbi K."/>
            <person name="Hall N."/>
            <person name="Watson M."/>
            <person name="Adriaenssens E.M."/>
            <person name="Foster-Nyarko E."/>
            <person name="Jarju S."/>
            <person name="Secka A."/>
            <person name="Antonio M."/>
            <person name="Oren A."/>
            <person name="Chaudhuri R.R."/>
            <person name="La Ragione R."/>
            <person name="Hildebrand F."/>
            <person name="Pallen M.J."/>
        </authorList>
    </citation>
    <scope>NUCLEOTIDE SEQUENCE</scope>
    <source>
        <strain evidence="3">CHK33-4379</strain>
    </source>
</reference>
<sequence>MQEEALRRLREMQRRSRSIVGASQPDSQPEANAPSQRPAQPQAIRPNVHSGSQPESANPLGDIIKSILGDGLKLDSDRVIIMLLLFVLYKNGADIKLLIALGYLML</sequence>
<protein>
    <submittedName>
        <fullName evidence="3">Uncharacterized protein</fullName>
    </submittedName>
</protein>
<dbReference type="Proteomes" id="UP000824136">
    <property type="component" value="Unassembled WGS sequence"/>
</dbReference>
<gene>
    <name evidence="3" type="ORF">IAC39_00470</name>
</gene>
<evidence type="ECO:0000313" key="4">
    <source>
        <dbReference type="Proteomes" id="UP000824136"/>
    </source>
</evidence>
<reference evidence="3" key="1">
    <citation type="submission" date="2020-10" db="EMBL/GenBank/DDBJ databases">
        <authorList>
            <person name="Gilroy R."/>
        </authorList>
    </citation>
    <scope>NUCLEOTIDE SEQUENCE</scope>
    <source>
        <strain evidence="3">CHK33-4379</strain>
    </source>
</reference>
<keyword evidence="2" id="KW-0472">Membrane</keyword>
<feature type="compositionally biased region" description="Polar residues" evidence="1">
    <location>
        <begin position="24"/>
        <end position="39"/>
    </location>
</feature>
<accession>A0A9D1KJN0</accession>